<dbReference type="InterPro" id="IPR022893">
    <property type="entry name" value="Shikimate_DH_fam"/>
</dbReference>
<dbReference type="GO" id="GO:0019632">
    <property type="term" value="P:shikimate metabolic process"/>
    <property type="evidence" value="ECO:0007669"/>
    <property type="project" value="TreeGrafter"/>
</dbReference>
<protein>
    <submittedName>
        <fullName evidence="2">Quinate dehydrogenase</fullName>
    </submittedName>
</protein>
<evidence type="ECO:0000313" key="2">
    <source>
        <dbReference type="EMBL" id="ORY70368.1"/>
    </source>
</evidence>
<dbReference type="InterPro" id="IPR046346">
    <property type="entry name" value="Aminoacid_DH-like_N_sf"/>
</dbReference>
<gene>
    <name evidence="2" type="ORF">BCR38DRAFT_455155</name>
</gene>
<dbReference type="InterPro" id="IPR013708">
    <property type="entry name" value="Shikimate_DH-bd_N"/>
</dbReference>
<dbReference type="GO" id="GO:0004764">
    <property type="term" value="F:shikimate 3-dehydrogenase (NADP+) activity"/>
    <property type="evidence" value="ECO:0007669"/>
    <property type="project" value="InterPro"/>
</dbReference>
<dbReference type="Proteomes" id="UP000193689">
    <property type="component" value="Unassembled WGS sequence"/>
</dbReference>
<dbReference type="GeneID" id="63777981"/>
<dbReference type="CDD" id="cd01065">
    <property type="entry name" value="NAD_bind_Shikimate_DH"/>
    <property type="match status" value="1"/>
</dbReference>
<dbReference type="PANTHER" id="PTHR21089:SF1">
    <property type="entry name" value="BIFUNCTIONAL 3-DEHYDROQUINATE DEHYDRATASE_SHIKIMATE DEHYDROGENASE, CHLOROPLASTIC"/>
    <property type="match status" value="1"/>
</dbReference>
<dbReference type="STRING" id="1141098.A0A1Y2EFK7"/>
<keyword evidence="3" id="KW-1185">Reference proteome</keyword>
<sequence length="314" mass="34774">MSVTPLPLPPQTRHVDRHGYLFGQKIAASMSPLFHKTIYQALGLPWEQVLLDSADIPQFLELIKDPKFYGASVTMPNKVAIMPFLDELTPECCDVGACNTIYLRENAEGKRIYCGTNTDVIGIRESFYRNIADPDAVFHDKPAMVIGGGGAARSAVYALSKWMRATQIYFVNRDREEVEAVIAECKARGYGHQLVHVETVSQAEAVEAPGAIVACVPDFPPKTADEVRARATIEAILQKERKGAMLEMCYNPNPYTELGGIAEREGWNVILGTEAMIWQGLEQDKYWTGIEVKDLPLKEVSEVIAAKLSQASKL</sequence>
<dbReference type="SUPFAM" id="SSF51735">
    <property type="entry name" value="NAD(P)-binding Rossmann-fold domains"/>
    <property type="match status" value="1"/>
</dbReference>
<dbReference type="Gene3D" id="3.40.50.10860">
    <property type="entry name" value="Leucine Dehydrogenase, chain A, domain 1"/>
    <property type="match status" value="1"/>
</dbReference>
<reference evidence="2 3" key="1">
    <citation type="submission" date="2016-07" db="EMBL/GenBank/DDBJ databases">
        <title>Pervasive Adenine N6-methylation of Active Genes in Fungi.</title>
        <authorList>
            <consortium name="DOE Joint Genome Institute"/>
            <person name="Mondo S.J."/>
            <person name="Dannebaum R.O."/>
            <person name="Kuo R.C."/>
            <person name="Labutti K."/>
            <person name="Haridas S."/>
            <person name="Kuo A."/>
            <person name="Salamov A."/>
            <person name="Ahrendt S.R."/>
            <person name="Lipzen A."/>
            <person name="Sullivan W."/>
            <person name="Andreopoulos W.B."/>
            <person name="Clum A."/>
            <person name="Lindquist E."/>
            <person name="Daum C."/>
            <person name="Ramamoorthy G.K."/>
            <person name="Gryganskyi A."/>
            <person name="Culley D."/>
            <person name="Magnuson J.K."/>
            <person name="James T.Y."/>
            <person name="O'Malley M.A."/>
            <person name="Stajich J.E."/>
            <person name="Spatafora J.W."/>
            <person name="Visel A."/>
            <person name="Grigoriev I.V."/>
        </authorList>
    </citation>
    <scope>NUCLEOTIDE SEQUENCE [LARGE SCALE GENOMIC DNA]</scope>
    <source>
        <strain evidence="2 3">CBS 129021</strain>
    </source>
</reference>
<dbReference type="RefSeq" id="XP_040720318.1">
    <property type="nucleotide sequence ID" value="XM_040861769.1"/>
</dbReference>
<dbReference type="PANTHER" id="PTHR21089">
    <property type="entry name" value="SHIKIMATE DEHYDROGENASE"/>
    <property type="match status" value="1"/>
</dbReference>
<proteinExistence type="predicted"/>
<dbReference type="InParanoid" id="A0A1Y2EFK7"/>
<accession>A0A1Y2EFK7</accession>
<dbReference type="GO" id="GO:0009423">
    <property type="term" value="P:chorismate biosynthetic process"/>
    <property type="evidence" value="ECO:0007669"/>
    <property type="project" value="TreeGrafter"/>
</dbReference>
<dbReference type="Pfam" id="PF08501">
    <property type="entry name" value="Shikimate_dh_N"/>
    <property type="match status" value="1"/>
</dbReference>
<dbReference type="AlphaFoldDB" id="A0A1Y2EFK7"/>
<dbReference type="SUPFAM" id="SSF53223">
    <property type="entry name" value="Aminoacid dehydrogenase-like, N-terminal domain"/>
    <property type="match status" value="1"/>
</dbReference>
<dbReference type="EMBL" id="MCFJ01000002">
    <property type="protein sequence ID" value="ORY70368.1"/>
    <property type="molecule type" value="Genomic_DNA"/>
</dbReference>
<feature type="domain" description="Shikimate dehydrogenase substrate binding N-terminal" evidence="1">
    <location>
        <begin position="21"/>
        <end position="101"/>
    </location>
</feature>
<dbReference type="InterPro" id="IPR036291">
    <property type="entry name" value="NAD(P)-bd_dom_sf"/>
</dbReference>
<evidence type="ECO:0000313" key="3">
    <source>
        <dbReference type="Proteomes" id="UP000193689"/>
    </source>
</evidence>
<comment type="caution">
    <text evidence="2">The sequence shown here is derived from an EMBL/GenBank/DDBJ whole genome shotgun (WGS) entry which is preliminary data.</text>
</comment>
<evidence type="ECO:0000259" key="1">
    <source>
        <dbReference type="Pfam" id="PF08501"/>
    </source>
</evidence>
<dbReference type="OrthoDB" id="204377at2759"/>
<name>A0A1Y2EFK7_9PEZI</name>
<organism evidence="2 3">
    <name type="scientific">Pseudomassariella vexata</name>
    <dbReference type="NCBI Taxonomy" id="1141098"/>
    <lineage>
        <taxon>Eukaryota</taxon>
        <taxon>Fungi</taxon>
        <taxon>Dikarya</taxon>
        <taxon>Ascomycota</taxon>
        <taxon>Pezizomycotina</taxon>
        <taxon>Sordariomycetes</taxon>
        <taxon>Xylariomycetidae</taxon>
        <taxon>Amphisphaeriales</taxon>
        <taxon>Pseudomassariaceae</taxon>
        <taxon>Pseudomassariella</taxon>
    </lineage>
</organism>
<dbReference type="Gene3D" id="3.40.50.720">
    <property type="entry name" value="NAD(P)-binding Rossmann-like Domain"/>
    <property type="match status" value="1"/>
</dbReference>